<organism evidence="2 3">
    <name type="scientific">Tanacetum coccineum</name>
    <dbReference type="NCBI Taxonomy" id="301880"/>
    <lineage>
        <taxon>Eukaryota</taxon>
        <taxon>Viridiplantae</taxon>
        <taxon>Streptophyta</taxon>
        <taxon>Embryophyta</taxon>
        <taxon>Tracheophyta</taxon>
        <taxon>Spermatophyta</taxon>
        <taxon>Magnoliopsida</taxon>
        <taxon>eudicotyledons</taxon>
        <taxon>Gunneridae</taxon>
        <taxon>Pentapetalae</taxon>
        <taxon>asterids</taxon>
        <taxon>campanulids</taxon>
        <taxon>Asterales</taxon>
        <taxon>Asteraceae</taxon>
        <taxon>Asteroideae</taxon>
        <taxon>Anthemideae</taxon>
        <taxon>Anthemidinae</taxon>
        <taxon>Tanacetum</taxon>
    </lineage>
</organism>
<evidence type="ECO:0000313" key="3">
    <source>
        <dbReference type="Proteomes" id="UP001151760"/>
    </source>
</evidence>
<reference evidence="2" key="2">
    <citation type="submission" date="2022-01" db="EMBL/GenBank/DDBJ databases">
        <authorList>
            <person name="Yamashiro T."/>
            <person name="Shiraishi A."/>
            <person name="Satake H."/>
            <person name="Nakayama K."/>
        </authorList>
    </citation>
    <scope>NUCLEOTIDE SEQUENCE</scope>
</reference>
<dbReference type="Proteomes" id="UP001151760">
    <property type="component" value="Unassembled WGS sequence"/>
</dbReference>
<evidence type="ECO:0000256" key="1">
    <source>
        <dbReference type="SAM" id="SignalP"/>
    </source>
</evidence>
<reference evidence="2" key="1">
    <citation type="journal article" date="2022" name="Int. J. Mol. Sci.">
        <title>Draft Genome of Tanacetum Coccineum: Genomic Comparison of Closely Related Tanacetum-Family Plants.</title>
        <authorList>
            <person name="Yamashiro T."/>
            <person name="Shiraishi A."/>
            <person name="Nakayama K."/>
            <person name="Satake H."/>
        </authorList>
    </citation>
    <scope>NUCLEOTIDE SEQUENCE</scope>
</reference>
<dbReference type="EMBL" id="BQNB010009339">
    <property type="protein sequence ID" value="GJS62133.1"/>
    <property type="molecule type" value="Genomic_DNA"/>
</dbReference>
<comment type="caution">
    <text evidence="2">The sequence shown here is derived from an EMBL/GenBank/DDBJ whole genome shotgun (WGS) entry which is preliminary data.</text>
</comment>
<feature type="chain" id="PRO_5047479552" evidence="1">
    <location>
        <begin position="35"/>
        <end position="195"/>
    </location>
</feature>
<feature type="signal peptide" evidence="1">
    <location>
        <begin position="1"/>
        <end position="34"/>
    </location>
</feature>
<proteinExistence type="predicted"/>
<name>A0ABQ4XAU4_9ASTR</name>
<keyword evidence="1" id="KW-0732">Signal</keyword>
<protein>
    <submittedName>
        <fullName evidence="2">Retrovirus-related pol polyprotein from transposon TNT 1-94</fullName>
    </submittedName>
</protein>
<sequence length="195" mass="22164">MSLKHFIISGNGARITRWIILLAILLGRYPPENNWQSMPYGACITLDCQKSNQRTSNLQLLKIAGFKPCKMRFTNLINFKLDEYGDVLKNKARLVAKGYRQEEGIVFEESFASVAHIEAIHIFIANAASLQVSQNPEGIFINQSKFALEILKKFRMDSCDPVDTPMVDRLKLDEDPLGIPVDHTRFQSFAYQKAP</sequence>
<gene>
    <name evidence="2" type="ORF">Tco_0656917</name>
</gene>
<accession>A0ABQ4XAU4</accession>
<evidence type="ECO:0000313" key="2">
    <source>
        <dbReference type="EMBL" id="GJS62133.1"/>
    </source>
</evidence>
<keyword evidence="3" id="KW-1185">Reference proteome</keyword>